<accession>A0A388T892</accession>
<reference evidence="2 3" key="1">
    <citation type="journal article" date="2019" name="ISME J.">
        <title>Genome analyses of uncultured TG2/ZB3 bacteria in 'Margulisbacteria' specifically attached to ectosymbiotic spirochetes of protists in the termite gut.</title>
        <authorList>
            <person name="Utami Y.D."/>
            <person name="Kuwahara H."/>
            <person name="Igai K."/>
            <person name="Murakami T."/>
            <person name="Sugaya K."/>
            <person name="Morikawa T."/>
            <person name="Nagura Y."/>
            <person name="Yuki M."/>
            <person name="Deevong P."/>
            <person name="Inoue T."/>
            <person name="Kihara K."/>
            <person name="Lo N."/>
            <person name="Yamada A."/>
            <person name="Ohkuma M."/>
            <person name="Hongoh Y."/>
        </authorList>
    </citation>
    <scope>NUCLEOTIDE SEQUENCE [LARGE SCALE GENOMIC DNA]</scope>
    <source>
        <strain evidence="2">NkOx7-01</strain>
    </source>
</reference>
<keyword evidence="1" id="KW-0472">Membrane</keyword>
<comment type="caution">
    <text evidence="2">The sequence shown here is derived from an EMBL/GenBank/DDBJ whole genome shotgun (WGS) entry which is preliminary data.</text>
</comment>
<protein>
    <submittedName>
        <fullName evidence="2">Uncharacterized protein</fullName>
    </submittedName>
</protein>
<organism evidence="2 3">
    <name type="scientific">Termititenax aidoneus</name>
    <dbReference type="NCBI Taxonomy" id="2218524"/>
    <lineage>
        <taxon>Bacteria</taxon>
        <taxon>Bacillati</taxon>
        <taxon>Candidatus Margulisiibacteriota</taxon>
        <taxon>Candidatus Termititenacia</taxon>
        <taxon>Candidatus Termititenacales</taxon>
        <taxon>Candidatus Termititenacaceae</taxon>
        <taxon>Candidatus Termititenax</taxon>
    </lineage>
</organism>
<evidence type="ECO:0000313" key="3">
    <source>
        <dbReference type="Proteomes" id="UP000269352"/>
    </source>
</evidence>
<dbReference type="AlphaFoldDB" id="A0A388T892"/>
<dbReference type="EMBL" id="BGZN01000002">
    <property type="protein sequence ID" value="GBR72733.1"/>
    <property type="molecule type" value="Genomic_DNA"/>
</dbReference>
<dbReference type="Proteomes" id="UP000269352">
    <property type="component" value="Unassembled WGS sequence"/>
</dbReference>
<proteinExistence type="predicted"/>
<feature type="transmembrane region" description="Helical" evidence="1">
    <location>
        <begin position="21"/>
        <end position="38"/>
    </location>
</feature>
<gene>
    <name evidence="2" type="ORF">NO1_0229</name>
</gene>
<evidence type="ECO:0000313" key="2">
    <source>
        <dbReference type="EMBL" id="GBR72733.1"/>
    </source>
</evidence>
<evidence type="ECO:0000256" key="1">
    <source>
        <dbReference type="SAM" id="Phobius"/>
    </source>
</evidence>
<keyword evidence="3" id="KW-1185">Reference proteome</keyword>
<name>A0A388T892_TERA1</name>
<sequence>MTTLNIEILAKYDQIRPWIDIIQTIIYFLGFVWIINWLRNRQFNLKVEEIRRNLQVRGKIGSLLNEYVYEHHKNGNKDIAVLFVYWKNYPWHLENDGYKFHIYWHDSNGITLPSGFISNTGIYVVEYPWFYSESLYVDKNGMWFVAKKGKQYKGFTETTGKFWIIYELPYSNIINFDFEQDKPIIYIRYKYNSHKLYSNEVRIRNLQEELWLALDLENRNFVQKYHSIKHFWLMFISIFKRRKVQQ</sequence>
<keyword evidence="1" id="KW-1133">Transmembrane helix</keyword>
<keyword evidence="1" id="KW-0812">Transmembrane</keyword>